<name>A0A832W5S8_9EURY</name>
<dbReference type="PRINTS" id="PR00379">
    <property type="entry name" value="INTEIN"/>
</dbReference>
<dbReference type="PROSITE" id="PS50817">
    <property type="entry name" value="INTEIN_N_TER"/>
    <property type="match status" value="1"/>
</dbReference>
<dbReference type="SUPFAM" id="SSF51294">
    <property type="entry name" value="Hedgehog/intein (Hint) domain"/>
    <property type="match status" value="1"/>
</dbReference>
<evidence type="ECO:0000259" key="3">
    <source>
        <dbReference type="PROSITE" id="PS50819"/>
    </source>
</evidence>
<dbReference type="Proteomes" id="UP000645676">
    <property type="component" value="Unassembled WGS sequence"/>
</dbReference>
<keyword evidence="1" id="KW-0068">Autocatalytic cleavage</keyword>
<dbReference type="InterPro" id="IPR004860">
    <property type="entry name" value="LAGLIDADG_dom"/>
</dbReference>
<dbReference type="SMART" id="SM00306">
    <property type="entry name" value="HintN"/>
    <property type="match status" value="1"/>
</dbReference>
<dbReference type="InterPro" id="IPR003586">
    <property type="entry name" value="Hint_dom_C"/>
</dbReference>
<proteinExistence type="predicted"/>
<dbReference type="PROSITE" id="PS50818">
    <property type="entry name" value="INTEIN_C_TER"/>
    <property type="match status" value="1"/>
</dbReference>
<dbReference type="AlphaFoldDB" id="A0A832W5S8"/>
<dbReference type="NCBIfam" id="TIGR01445">
    <property type="entry name" value="intein_Nterm"/>
    <property type="match status" value="1"/>
</dbReference>
<dbReference type="GO" id="GO:0031250">
    <property type="term" value="C:anaerobic ribonucleoside-triphosphate reductase complex"/>
    <property type="evidence" value="ECO:0007669"/>
    <property type="project" value="TreeGrafter"/>
</dbReference>
<protein>
    <recommendedName>
        <fullName evidence="3">DOD-type homing endonuclease domain-containing protein</fullName>
    </recommendedName>
</protein>
<dbReference type="Gene3D" id="3.10.28.10">
    <property type="entry name" value="Homing endonucleases"/>
    <property type="match status" value="1"/>
</dbReference>
<dbReference type="InterPro" id="IPR039518">
    <property type="entry name" value="WhiA_LAGLIDADG_dom"/>
</dbReference>
<dbReference type="GO" id="GO:0004519">
    <property type="term" value="F:endonuclease activity"/>
    <property type="evidence" value="ECO:0007669"/>
    <property type="project" value="InterPro"/>
</dbReference>
<evidence type="ECO:0000313" key="5">
    <source>
        <dbReference type="Proteomes" id="UP000645676"/>
    </source>
</evidence>
<accession>A0A832W5S8</accession>
<dbReference type="InterPro" id="IPR006142">
    <property type="entry name" value="INTEIN"/>
</dbReference>
<dbReference type="PANTHER" id="PTHR21075:SF0">
    <property type="entry name" value="ANAEROBIC RIBONUCLEOSIDE-TRIPHOSPHATE REDUCTASE"/>
    <property type="match status" value="1"/>
</dbReference>
<dbReference type="InterPro" id="IPR003587">
    <property type="entry name" value="Hint_dom_N"/>
</dbReference>
<dbReference type="EMBL" id="DUJR01000002">
    <property type="protein sequence ID" value="HII58998.1"/>
    <property type="molecule type" value="Genomic_DNA"/>
</dbReference>
<dbReference type="InterPro" id="IPR036844">
    <property type="entry name" value="Hint_dom_sf"/>
</dbReference>
<feature type="domain" description="DOD-type homing endonuclease" evidence="3">
    <location>
        <begin position="221"/>
        <end position="361"/>
    </location>
</feature>
<dbReference type="Gene3D" id="2.170.16.10">
    <property type="entry name" value="Hedgehog/Intein (Hint) domain"/>
    <property type="match status" value="1"/>
</dbReference>
<dbReference type="GO" id="GO:0006260">
    <property type="term" value="P:DNA replication"/>
    <property type="evidence" value="ECO:0007669"/>
    <property type="project" value="InterPro"/>
</dbReference>
<dbReference type="InterPro" id="IPR004042">
    <property type="entry name" value="Intein_endonuc_central"/>
</dbReference>
<evidence type="ECO:0000256" key="2">
    <source>
        <dbReference type="ARBA" id="ARBA00023000"/>
    </source>
</evidence>
<dbReference type="Pfam" id="PF13597">
    <property type="entry name" value="NRDD"/>
    <property type="match status" value="1"/>
</dbReference>
<dbReference type="InterPro" id="IPR030934">
    <property type="entry name" value="Intein_C"/>
</dbReference>
<sequence>MLIFENNEYKLVKIGEFVEKYLNRYKDRAITYGDNNIEVYIKDENIYAPSFDKDGKIVLKPITHAIRHRGKEIYEIELESGKKVRVTGDHSVFTINDNLDVVEVKASDLKVGDFIITPKIIPSISKDKIYLSEIVKNKDKYYVKIKDHIKFIEEHEEILKESYKEYKTKWKDLKPVLKKKNAFRLDLIEDLVDKEKIEKISYGHANYINNKIKLDEKFGYLIGAFLSEGHWNDKCVEISSTNKEFIENLVEIIEEILGKDAYYITVKGDKRRYKDLYVIGLNKTVAMIFESLGLNKLSSNKEIPSILLSNETFLKGLIKGYIDGDGSIYVDESKRDYSIRLYTTSETLRDTLCLALKILGINYRLSIDKKSKVNENWRDCYVIKITGKENIEKLLDVEIKNNGGKDVIPKIAEKFKEIINQYSQREWKERFGIDVNNLHIWEDLKKGYMSRYRAKKVLNIMKNVKEIEEKYGRLLDKIGQLIDNDLLFERIKSIRVLDEIPEYVYDISVEGTENFIGGEGFICLHNTAGRFARLDYKYYKEETISVVRGDLNDVDSLYYTNSSHVRVDAPITLGEKVRIEEKFHPLCNGGHIMHIWNIESAADPEVLMDITKKITKTHIGFWTYTKNLSVCNRCGISMGGLRDRCINCGSEDVAKFSRITGYLQNISNWNRAKQKELEDRKLPRI</sequence>
<dbReference type="GO" id="GO:0008998">
    <property type="term" value="F:ribonucleoside-triphosphate reductase (thioredoxin) activity"/>
    <property type="evidence" value="ECO:0007669"/>
    <property type="project" value="InterPro"/>
</dbReference>
<dbReference type="SUPFAM" id="SSF51998">
    <property type="entry name" value="PFL-like glycyl radical enzymes"/>
    <property type="match status" value="1"/>
</dbReference>
<dbReference type="GO" id="GO:0004748">
    <property type="term" value="F:ribonucleoside-diphosphate reductase activity, thioredoxin disulfide as acceptor"/>
    <property type="evidence" value="ECO:0007669"/>
    <property type="project" value="TreeGrafter"/>
</dbReference>
<dbReference type="SUPFAM" id="SSF55608">
    <property type="entry name" value="Homing endonucleases"/>
    <property type="match status" value="2"/>
</dbReference>
<dbReference type="CDD" id="cd00081">
    <property type="entry name" value="Hint"/>
    <property type="match status" value="1"/>
</dbReference>
<dbReference type="PANTHER" id="PTHR21075">
    <property type="entry name" value="ANAEROBIC RIBONUCLEOSIDE-TRIPHOSPHATE REDUCTASE"/>
    <property type="match status" value="1"/>
</dbReference>
<organism evidence="4 5">
    <name type="scientific">Methanocaldococcus jannaschii</name>
    <dbReference type="NCBI Taxonomy" id="2190"/>
    <lineage>
        <taxon>Archaea</taxon>
        <taxon>Methanobacteriati</taxon>
        <taxon>Methanobacteriota</taxon>
        <taxon>Methanomada group</taxon>
        <taxon>Methanococci</taxon>
        <taxon>Methanococcales</taxon>
        <taxon>Methanocaldococcaceae</taxon>
        <taxon>Methanocaldococcus</taxon>
    </lineage>
</organism>
<dbReference type="InterPro" id="IPR027434">
    <property type="entry name" value="Homing_endonucl"/>
</dbReference>
<dbReference type="GO" id="GO:0009265">
    <property type="term" value="P:2'-deoxyribonucleotide biosynthetic process"/>
    <property type="evidence" value="ECO:0007669"/>
    <property type="project" value="TreeGrafter"/>
</dbReference>
<dbReference type="NCBIfam" id="TIGR01443">
    <property type="entry name" value="intein_Cterm"/>
    <property type="match status" value="1"/>
</dbReference>
<dbReference type="Pfam" id="PF14527">
    <property type="entry name" value="LAGLIDADG_WhiA"/>
    <property type="match status" value="1"/>
</dbReference>
<dbReference type="Gene3D" id="3.20.70.20">
    <property type="match status" value="1"/>
</dbReference>
<keyword evidence="2" id="KW-0651">Protein splicing</keyword>
<dbReference type="PROSITE" id="PS50819">
    <property type="entry name" value="INTEIN_ENDONUCLEASE"/>
    <property type="match status" value="1"/>
</dbReference>
<dbReference type="InterPro" id="IPR006141">
    <property type="entry name" value="Intein_N"/>
</dbReference>
<dbReference type="Pfam" id="PF14528">
    <property type="entry name" value="LAGLIDADG_3"/>
    <property type="match status" value="1"/>
</dbReference>
<dbReference type="InterPro" id="IPR012833">
    <property type="entry name" value="NrdD"/>
</dbReference>
<gene>
    <name evidence="4" type="ORF">HA335_00200</name>
</gene>
<dbReference type="GO" id="GO:0016539">
    <property type="term" value="P:intein-mediated protein splicing"/>
    <property type="evidence" value="ECO:0007669"/>
    <property type="project" value="InterPro"/>
</dbReference>
<evidence type="ECO:0000313" key="4">
    <source>
        <dbReference type="EMBL" id="HII58998.1"/>
    </source>
</evidence>
<evidence type="ECO:0000256" key="1">
    <source>
        <dbReference type="ARBA" id="ARBA00022813"/>
    </source>
</evidence>
<reference evidence="4" key="1">
    <citation type="journal article" date="2020" name="bioRxiv">
        <title>A rank-normalized archaeal taxonomy based on genome phylogeny resolves widespread incomplete and uneven classifications.</title>
        <authorList>
            <person name="Rinke C."/>
            <person name="Chuvochina M."/>
            <person name="Mussig A.J."/>
            <person name="Chaumeil P.-A."/>
            <person name="Waite D.W."/>
            <person name="Whitman W.B."/>
            <person name="Parks D.H."/>
            <person name="Hugenholtz P."/>
        </authorList>
    </citation>
    <scope>NUCLEOTIDE SEQUENCE</scope>
    <source>
        <strain evidence="4">UBA8849</strain>
    </source>
</reference>
<comment type="caution">
    <text evidence="4">The sequence shown here is derived from an EMBL/GenBank/DDBJ whole genome shotgun (WGS) entry which is preliminary data.</text>
</comment>
<dbReference type="SMART" id="SM00305">
    <property type="entry name" value="HintC"/>
    <property type="match status" value="1"/>
</dbReference>